<proteinExistence type="inferred from homology"/>
<evidence type="ECO:0000256" key="4">
    <source>
        <dbReference type="ARBA" id="ARBA00023163"/>
    </source>
</evidence>
<reference evidence="6" key="1">
    <citation type="submission" date="2018-06" db="EMBL/GenBank/DDBJ databases">
        <authorList>
            <person name="Zhirakovskaya E."/>
        </authorList>
    </citation>
    <scope>NUCLEOTIDE SEQUENCE</scope>
</reference>
<dbReference type="PROSITE" id="PS50931">
    <property type="entry name" value="HTH_LYSR"/>
    <property type="match status" value="1"/>
</dbReference>
<dbReference type="InterPro" id="IPR036388">
    <property type="entry name" value="WH-like_DNA-bd_sf"/>
</dbReference>
<dbReference type="EMBL" id="UOFQ01000142">
    <property type="protein sequence ID" value="VAW89579.1"/>
    <property type="molecule type" value="Genomic_DNA"/>
</dbReference>
<dbReference type="FunFam" id="1.10.10.10:FF:000001">
    <property type="entry name" value="LysR family transcriptional regulator"/>
    <property type="match status" value="1"/>
</dbReference>
<organism evidence="6">
    <name type="scientific">hydrothermal vent metagenome</name>
    <dbReference type="NCBI Taxonomy" id="652676"/>
    <lineage>
        <taxon>unclassified sequences</taxon>
        <taxon>metagenomes</taxon>
        <taxon>ecological metagenomes</taxon>
    </lineage>
</organism>
<dbReference type="GO" id="GO:0003700">
    <property type="term" value="F:DNA-binding transcription factor activity"/>
    <property type="evidence" value="ECO:0007669"/>
    <property type="project" value="InterPro"/>
</dbReference>
<name>A0A3B0ZU89_9ZZZZ</name>
<comment type="similarity">
    <text evidence="1">Belongs to the LysR transcriptional regulatory family.</text>
</comment>
<dbReference type="AlphaFoldDB" id="A0A3B0ZU89"/>
<evidence type="ECO:0000259" key="5">
    <source>
        <dbReference type="PROSITE" id="PS50931"/>
    </source>
</evidence>
<dbReference type="SUPFAM" id="SSF46785">
    <property type="entry name" value="Winged helix' DNA-binding domain"/>
    <property type="match status" value="1"/>
</dbReference>
<evidence type="ECO:0000256" key="2">
    <source>
        <dbReference type="ARBA" id="ARBA00023015"/>
    </source>
</evidence>
<dbReference type="CDD" id="cd08422">
    <property type="entry name" value="PBP2_CrgA_like"/>
    <property type="match status" value="1"/>
</dbReference>
<evidence type="ECO:0000256" key="3">
    <source>
        <dbReference type="ARBA" id="ARBA00023125"/>
    </source>
</evidence>
<sequence length="299" mass="33860">MDVSDLKIFIDVMQKGSFAAVARDRNIDPSSISRTIANLEKTLKLKLFQRSTRHLVPTEAGLVYFNRIEGIVEQLEQANNEAIDSGNQVTGILRITVPTSFGLTHFSALLPNFLTLYPQLSIEILMTNTITDLLEERVDVALRLGRLDDSSLIAQKLFNINYVICATKKYLSEFPRPTSPEELMNHNCLIFPIQGYTSRWKFRNIQAQIKEIAVKGRCSITNSLAIKQLVKADLGVALLPGWTIESELADNTLIDLFPSYDVTATDFDISGWLIYPSRKYLPHKVRTFVEYMKQHCSIT</sequence>
<evidence type="ECO:0000256" key="1">
    <source>
        <dbReference type="ARBA" id="ARBA00009437"/>
    </source>
</evidence>
<feature type="domain" description="HTH lysR-type" evidence="5">
    <location>
        <begin position="1"/>
        <end position="58"/>
    </location>
</feature>
<keyword evidence="4" id="KW-0804">Transcription</keyword>
<protein>
    <submittedName>
        <fullName evidence="6">Transcriptional regulator, LysR family</fullName>
    </submittedName>
</protein>
<keyword evidence="2" id="KW-0805">Transcription regulation</keyword>
<keyword evidence="3" id="KW-0238">DNA-binding</keyword>
<gene>
    <name evidence="6" type="ORF">MNBD_GAMMA17-815</name>
</gene>
<evidence type="ECO:0000313" key="6">
    <source>
        <dbReference type="EMBL" id="VAW89579.1"/>
    </source>
</evidence>
<dbReference type="InterPro" id="IPR000847">
    <property type="entry name" value="LysR_HTH_N"/>
</dbReference>
<dbReference type="Gene3D" id="1.10.10.10">
    <property type="entry name" value="Winged helix-like DNA-binding domain superfamily/Winged helix DNA-binding domain"/>
    <property type="match status" value="1"/>
</dbReference>
<dbReference type="InterPro" id="IPR058163">
    <property type="entry name" value="LysR-type_TF_proteobact-type"/>
</dbReference>
<dbReference type="PANTHER" id="PTHR30537:SF5">
    <property type="entry name" value="HTH-TYPE TRANSCRIPTIONAL ACTIVATOR TTDR-RELATED"/>
    <property type="match status" value="1"/>
</dbReference>
<dbReference type="InterPro" id="IPR005119">
    <property type="entry name" value="LysR_subst-bd"/>
</dbReference>
<accession>A0A3B0ZU89</accession>
<dbReference type="Pfam" id="PF03466">
    <property type="entry name" value="LysR_substrate"/>
    <property type="match status" value="1"/>
</dbReference>
<dbReference type="Gene3D" id="3.40.190.290">
    <property type="match status" value="1"/>
</dbReference>
<dbReference type="InterPro" id="IPR036390">
    <property type="entry name" value="WH_DNA-bd_sf"/>
</dbReference>
<dbReference type="GO" id="GO:0003677">
    <property type="term" value="F:DNA binding"/>
    <property type="evidence" value="ECO:0007669"/>
    <property type="project" value="UniProtKB-KW"/>
</dbReference>
<dbReference type="PANTHER" id="PTHR30537">
    <property type="entry name" value="HTH-TYPE TRANSCRIPTIONAL REGULATOR"/>
    <property type="match status" value="1"/>
</dbReference>
<dbReference type="Pfam" id="PF00126">
    <property type="entry name" value="HTH_1"/>
    <property type="match status" value="1"/>
</dbReference>
<dbReference type="SUPFAM" id="SSF53850">
    <property type="entry name" value="Periplasmic binding protein-like II"/>
    <property type="match status" value="1"/>
</dbReference>